<name>A0A1Y0IMW7_9BACL</name>
<dbReference type="SUPFAM" id="SSF49785">
    <property type="entry name" value="Galactose-binding domain-like"/>
    <property type="match status" value="1"/>
</dbReference>
<protein>
    <recommendedName>
        <fullName evidence="1">Fibronectin type-III domain-containing protein</fullName>
    </recommendedName>
</protein>
<dbReference type="InterPro" id="IPR008979">
    <property type="entry name" value="Galactose-bd-like_sf"/>
</dbReference>
<dbReference type="KEGG" id="tum:CBW65_12890"/>
<dbReference type="SUPFAM" id="SSF49265">
    <property type="entry name" value="Fibronectin type III"/>
    <property type="match status" value="1"/>
</dbReference>
<dbReference type="InterPro" id="IPR003961">
    <property type="entry name" value="FN3_dom"/>
</dbReference>
<reference evidence="3" key="1">
    <citation type="submission" date="2017-05" db="EMBL/GenBank/DDBJ databases">
        <authorList>
            <person name="Sung H."/>
        </authorList>
    </citation>
    <scope>NUCLEOTIDE SEQUENCE [LARGE SCALE GENOMIC DNA]</scope>
    <source>
        <strain evidence="3">AR23208</strain>
    </source>
</reference>
<dbReference type="SMART" id="SM00060">
    <property type="entry name" value="FN3"/>
    <property type="match status" value="1"/>
</dbReference>
<evidence type="ECO:0000313" key="3">
    <source>
        <dbReference type="Proteomes" id="UP000195437"/>
    </source>
</evidence>
<evidence type="ECO:0000313" key="2">
    <source>
        <dbReference type="EMBL" id="ARU61827.1"/>
    </source>
</evidence>
<keyword evidence="3" id="KW-1185">Reference proteome</keyword>
<dbReference type="PROSITE" id="PS50853">
    <property type="entry name" value="FN3"/>
    <property type="match status" value="1"/>
</dbReference>
<feature type="domain" description="Fibronectin type-III" evidence="1">
    <location>
        <begin position="313"/>
        <end position="401"/>
    </location>
</feature>
<organism evidence="2 3">
    <name type="scientific">Tumebacillus avium</name>
    <dbReference type="NCBI Taxonomy" id="1903704"/>
    <lineage>
        <taxon>Bacteria</taxon>
        <taxon>Bacillati</taxon>
        <taxon>Bacillota</taxon>
        <taxon>Bacilli</taxon>
        <taxon>Bacillales</taxon>
        <taxon>Alicyclobacillaceae</taxon>
        <taxon>Tumebacillus</taxon>
    </lineage>
</organism>
<gene>
    <name evidence="2" type="ORF">CBW65_12890</name>
</gene>
<dbReference type="InterPro" id="IPR013783">
    <property type="entry name" value="Ig-like_fold"/>
</dbReference>
<dbReference type="Pfam" id="PF00041">
    <property type="entry name" value="fn3"/>
    <property type="match status" value="1"/>
</dbReference>
<evidence type="ECO:0000259" key="1">
    <source>
        <dbReference type="PROSITE" id="PS50853"/>
    </source>
</evidence>
<dbReference type="CDD" id="cd00063">
    <property type="entry name" value="FN3"/>
    <property type="match status" value="1"/>
</dbReference>
<dbReference type="InterPro" id="IPR036116">
    <property type="entry name" value="FN3_sf"/>
</dbReference>
<proteinExistence type="predicted"/>
<dbReference type="AlphaFoldDB" id="A0A1Y0IMW7"/>
<accession>A0A1Y0IMW7</accession>
<dbReference type="Gene3D" id="2.60.40.10">
    <property type="entry name" value="Immunoglobulins"/>
    <property type="match status" value="1"/>
</dbReference>
<dbReference type="EMBL" id="CP021434">
    <property type="protein sequence ID" value="ARU61827.1"/>
    <property type="molecule type" value="Genomic_DNA"/>
</dbReference>
<dbReference type="Gene3D" id="2.60.120.260">
    <property type="entry name" value="Galactose-binding domain-like"/>
    <property type="match status" value="3"/>
</dbReference>
<dbReference type="Proteomes" id="UP000195437">
    <property type="component" value="Chromosome"/>
</dbReference>
<sequence>MRAVQVAPVLDNPGFERYTGTIEGIADGWSTWQDPTAVSEFSVVNAPVAEGSRAQRVSGSNLPSYGAVDVYQAYDVLANVSYTVTGKFLIEELDNAKVQLYVDYYDINGDSIKVSAVDYWQTTDGYIELKHEGFTPSNTAYMRVYAVLRGITEGSSGSFYIDDMHVERTSNDLIPKMISNKLPSGVVLPTTEQLWYEGYKAFDEDPATAWKSQNNSGNMLEYNFETGAVVTSYSVRAVSAESAPKYWSFQAYGPNGWYNLHQGSATDWQPGMVKTFSFDNRSANKNYRLYVSQANGGAYYEIAEVEMKGYYAKPEKPWGVNLAKVGDGYVILNWKPINGVQGYNIYQGTEKINNAPITSTTYTIGGLTNLTTYPYQISAVNLAGESVKSDIVQAVPYAESAIPAMTSNTTPYGSLKFSHFTPGHDGFHAFDRDPGTYWETTVDASNKAQSVEYTFPQQYLIKGVTITPVMSSSGPRVIYFARNGPSGMGTFHNLTITDWQAGVPKTIIFPVAQTAETYRIVMYPQLNDLSMKISELEFIGQPK</sequence>